<keyword evidence="5 7" id="KW-0472">Membrane</keyword>
<dbReference type="NCBIfam" id="TIGR04057">
    <property type="entry name" value="SusC_RagA_signa"/>
    <property type="match status" value="1"/>
</dbReference>
<evidence type="ECO:0000256" key="1">
    <source>
        <dbReference type="ARBA" id="ARBA00004571"/>
    </source>
</evidence>
<gene>
    <name evidence="11" type="ORF">HMPREF9448_00106</name>
</gene>
<dbReference type="InterPro" id="IPR039426">
    <property type="entry name" value="TonB-dep_rcpt-like"/>
</dbReference>
<dbReference type="eggNOG" id="COG4771">
    <property type="taxonomic scope" value="Bacteria"/>
</dbReference>
<evidence type="ECO:0000256" key="2">
    <source>
        <dbReference type="ARBA" id="ARBA00022448"/>
    </source>
</evidence>
<dbReference type="AlphaFoldDB" id="K0X313"/>
<evidence type="ECO:0000256" key="6">
    <source>
        <dbReference type="ARBA" id="ARBA00023237"/>
    </source>
</evidence>
<keyword evidence="3 7" id="KW-1134">Transmembrane beta strand</keyword>
<keyword evidence="4 7" id="KW-0812">Transmembrane</keyword>
<sequence>MKRHKIHHSADIVGRCKKGIIPFLLCFVFMGYGQNISVNFPNITVERALEILRNQEGYSFSVKTNDVNLRQKVNADLQNQPIEKVLETIFQNQPVSFEIEGKMVRIIKAPEKDSKQTGSTAESKKISGRVTDKQGEPLIGVSIIAKGANKGTITNIDGYYSLTVPDKSVIQFSYVGYDTQELKLGKGNILNATLQEKINDLDEVVVIGYGSMKKSDLTGAVTSVKTEDLPMAANTSISHMLSGKAAGITSVQNSAQPGGGVTLRIRGEASTGAGNEPLYIIDGFPVGGSQVEPAADNRYSDFGSRNPLNSINPNDIESIEILKDASSTAIYGARAANGVIIITTKKGREGKPVVNYSANYGVQQIANKTEMMTAEEFMTEANKFAKEQWLYNNRVYPYGNTNPSSIKDPIVYPYDAKDIKNAGKGTDWYDLITREGMIHQHNLSVSGGTSNLKYMASFNFFDQNGVVRNSDFTRYTGRLNIEHQINKIFKYGINATQSYIKSSNVPLGTEDFENSGLINSAMSYDPTTPVRDKNGDYAQSDRMTTVPNPVSMLEIDDYTQTKRLLVNAFLQAEIIKGLVAKINIGFDDQNGVRNSYIPTTTLYGKQEGGKASKSMAQQFDRLLEATVNYNFNIAKAHKFNILAGYSYQDFNNEGFSAANSQFFTDIFKYNSLASGEAARPTVASNKSKTMFISYFGRINYNLFDKYLFTLTARVDGSNRFGENNRYGIFPSGAFAWRIKQEDFLKDVDFLSDLKMRISLGQTGNSEIGNNAFEYYTAAWQQYVFGNSINTGTAKSQIANPDLKWETTTEFNFGLDFGFFNQRLSGTFEYFKKEVKDLLGYRSLKSFMEVSTVAANIGKTQSTGIEISLKSRNFTGEFKWDTELNFTRYVDRWKERNPEDELSPWQKANDPIRAHYGYLSDGVLGIDETPPTSMPNLLPGEYKIKDVNGYLRDDFGNLIPDENGNVQYTDAPDGIIDEADIVLLGTYDPGFSIGFGNTFEYKGFDLNIFFYGMFDRIVNNATRGKFSIPNIRFILNGQNMMKEISERWSSENSHSKYPSGFVSQYPQPSDYLWEDAWFIRCKNITLGYTLPQKWIRKVFSRARIFADVSNPFVITPYSGNDPETDFKAGYPNQRTYSFGVDITF</sequence>
<feature type="region of interest" description="Disordered" evidence="8">
    <location>
        <begin position="523"/>
        <end position="543"/>
    </location>
</feature>
<keyword evidence="9" id="KW-1133">Transmembrane helix</keyword>
<comment type="caution">
    <text evidence="11">The sequence shown here is derived from an EMBL/GenBank/DDBJ whole genome shotgun (WGS) entry which is preliminary data.</text>
</comment>
<organism evidence="11 12">
    <name type="scientific">Barnesiella intestinihominis YIT 11860</name>
    <dbReference type="NCBI Taxonomy" id="742726"/>
    <lineage>
        <taxon>Bacteria</taxon>
        <taxon>Pseudomonadati</taxon>
        <taxon>Bacteroidota</taxon>
        <taxon>Bacteroidia</taxon>
        <taxon>Bacteroidales</taxon>
        <taxon>Barnesiellaceae</taxon>
        <taxon>Barnesiella</taxon>
    </lineage>
</organism>
<comment type="subcellular location">
    <subcellularLocation>
        <location evidence="1 7">Cell outer membrane</location>
        <topology evidence="1 7">Multi-pass membrane protein</topology>
    </subcellularLocation>
</comment>
<dbReference type="SMART" id="SM00965">
    <property type="entry name" value="STN"/>
    <property type="match status" value="1"/>
</dbReference>
<dbReference type="Pfam" id="PF07715">
    <property type="entry name" value="Plug"/>
    <property type="match status" value="1"/>
</dbReference>
<dbReference type="Pfam" id="PF13715">
    <property type="entry name" value="CarbopepD_reg_2"/>
    <property type="match status" value="1"/>
</dbReference>
<feature type="transmembrane region" description="Helical" evidence="9">
    <location>
        <begin position="20"/>
        <end position="38"/>
    </location>
</feature>
<dbReference type="EMBL" id="ADLE01000001">
    <property type="protein sequence ID" value="EJZ65932.1"/>
    <property type="molecule type" value="Genomic_DNA"/>
</dbReference>
<dbReference type="InterPro" id="IPR023996">
    <property type="entry name" value="TonB-dep_OMP_SusC/RagA"/>
</dbReference>
<dbReference type="FunFam" id="2.60.40.1120:FF:000003">
    <property type="entry name" value="Outer membrane protein Omp121"/>
    <property type="match status" value="1"/>
</dbReference>
<comment type="similarity">
    <text evidence="7">Belongs to the TonB-dependent receptor family.</text>
</comment>
<evidence type="ECO:0000256" key="4">
    <source>
        <dbReference type="ARBA" id="ARBA00022692"/>
    </source>
</evidence>
<dbReference type="GeneID" id="77847481"/>
<dbReference type="InterPro" id="IPR023997">
    <property type="entry name" value="TonB-dep_OMP_SusC/RagA_CS"/>
</dbReference>
<keyword evidence="6 7" id="KW-0998">Cell outer membrane</keyword>
<dbReference type="InterPro" id="IPR036942">
    <property type="entry name" value="Beta-barrel_TonB_sf"/>
</dbReference>
<dbReference type="InterPro" id="IPR011662">
    <property type="entry name" value="Secretin/TonB_short_N"/>
</dbReference>
<keyword evidence="12" id="KW-1185">Reference proteome</keyword>
<evidence type="ECO:0000256" key="5">
    <source>
        <dbReference type="ARBA" id="ARBA00023136"/>
    </source>
</evidence>
<keyword evidence="2 7" id="KW-0813">Transport</keyword>
<dbReference type="Pfam" id="PF07660">
    <property type="entry name" value="STN"/>
    <property type="match status" value="1"/>
</dbReference>
<dbReference type="GO" id="GO:0009279">
    <property type="term" value="C:cell outer membrane"/>
    <property type="evidence" value="ECO:0007669"/>
    <property type="project" value="UniProtKB-SubCell"/>
</dbReference>
<dbReference type="OrthoDB" id="9768177at2"/>
<feature type="domain" description="Secretin/TonB short N-terminal" evidence="10">
    <location>
        <begin position="58"/>
        <end position="109"/>
    </location>
</feature>
<dbReference type="PATRIC" id="fig|742726.3.peg.104"/>
<evidence type="ECO:0000256" key="9">
    <source>
        <dbReference type="SAM" id="Phobius"/>
    </source>
</evidence>
<evidence type="ECO:0000313" key="11">
    <source>
        <dbReference type="EMBL" id="EJZ65932.1"/>
    </source>
</evidence>
<evidence type="ECO:0000256" key="3">
    <source>
        <dbReference type="ARBA" id="ARBA00022452"/>
    </source>
</evidence>
<dbReference type="InterPro" id="IPR037066">
    <property type="entry name" value="Plug_dom_sf"/>
</dbReference>
<dbReference type="PROSITE" id="PS52016">
    <property type="entry name" value="TONB_DEPENDENT_REC_3"/>
    <property type="match status" value="1"/>
</dbReference>
<dbReference type="SUPFAM" id="SSF49464">
    <property type="entry name" value="Carboxypeptidase regulatory domain-like"/>
    <property type="match status" value="1"/>
</dbReference>
<evidence type="ECO:0000313" key="12">
    <source>
        <dbReference type="Proteomes" id="UP000006044"/>
    </source>
</evidence>
<dbReference type="Gene3D" id="2.170.130.10">
    <property type="entry name" value="TonB-dependent receptor, plug domain"/>
    <property type="match status" value="1"/>
</dbReference>
<dbReference type="NCBIfam" id="TIGR04056">
    <property type="entry name" value="OMP_RagA_SusC"/>
    <property type="match status" value="1"/>
</dbReference>
<name>K0X313_9BACT</name>
<evidence type="ECO:0000256" key="7">
    <source>
        <dbReference type="PROSITE-ProRule" id="PRU01360"/>
    </source>
</evidence>
<dbReference type="Proteomes" id="UP000006044">
    <property type="component" value="Unassembled WGS sequence"/>
</dbReference>
<accession>K0X313</accession>
<protein>
    <submittedName>
        <fullName evidence="11">SusC/RagA family TonB-linked outer membrane protein</fullName>
    </submittedName>
</protein>
<proteinExistence type="inferred from homology"/>
<dbReference type="RefSeq" id="WP_008860736.1">
    <property type="nucleotide sequence ID" value="NZ_CAXSYG010000002.1"/>
</dbReference>
<dbReference type="InterPro" id="IPR012910">
    <property type="entry name" value="Plug_dom"/>
</dbReference>
<evidence type="ECO:0000256" key="8">
    <source>
        <dbReference type="SAM" id="MobiDB-lite"/>
    </source>
</evidence>
<reference evidence="11 12" key="1">
    <citation type="submission" date="2012-08" db="EMBL/GenBank/DDBJ databases">
        <title>The Genome Sequence of Barnesiella intestinihominis YIT 11860.</title>
        <authorList>
            <consortium name="The Broad Institute Genome Sequencing Platform"/>
            <person name="Earl A."/>
            <person name="Ward D."/>
            <person name="Feldgarden M."/>
            <person name="Gevers D."/>
            <person name="Morotomi M."/>
            <person name="Walker B."/>
            <person name="Young S.K."/>
            <person name="Zeng Q."/>
            <person name="Gargeya S."/>
            <person name="Fitzgerald M."/>
            <person name="Haas B."/>
            <person name="Abouelleil A."/>
            <person name="Alvarado L."/>
            <person name="Arachchi H.M."/>
            <person name="Berlin A.M."/>
            <person name="Chapman S.B."/>
            <person name="Goldberg J."/>
            <person name="Griggs A."/>
            <person name="Gujja S."/>
            <person name="Hansen M."/>
            <person name="Howarth C."/>
            <person name="Imamovic A."/>
            <person name="Larimer J."/>
            <person name="McCowen C."/>
            <person name="Montmayeur A."/>
            <person name="Murphy C."/>
            <person name="Neiman D."/>
            <person name="Pearson M."/>
            <person name="Priest M."/>
            <person name="Roberts A."/>
            <person name="Saif S."/>
            <person name="Shea T."/>
            <person name="Sisk P."/>
            <person name="Sykes S."/>
            <person name="Wortman J."/>
            <person name="Nusbaum C."/>
            <person name="Birren B."/>
        </authorList>
    </citation>
    <scope>NUCLEOTIDE SEQUENCE [LARGE SCALE GENOMIC DNA]</scope>
    <source>
        <strain evidence="11 12">YIT 11860</strain>
    </source>
</reference>
<dbReference type="STRING" id="742726.HMPREF9448_00106"/>
<dbReference type="Gene3D" id="2.60.40.1120">
    <property type="entry name" value="Carboxypeptidase-like, regulatory domain"/>
    <property type="match status" value="1"/>
</dbReference>
<dbReference type="InterPro" id="IPR008969">
    <property type="entry name" value="CarboxyPept-like_regulatory"/>
</dbReference>
<dbReference type="SUPFAM" id="SSF56935">
    <property type="entry name" value="Porins"/>
    <property type="match status" value="1"/>
</dbReference>
<dbReference type="HOGENOM" id="CLU_004317_0_2_10"/>
<dbReference type="Gene3D" id="2.40.170.20">
    <property type="entry name" value="TonB-dependent receptor, beta-barrel domain"/>
    <property type="match status" value="1"/>
</dbReference>
<evidence type="ECO:0000259" key="10">
    <source>
        <dbReference type="SMART" id="SM00965"/>
    </source>
</evidence>